<organism evidence="3 4">
    <name type="scientific">Flexivirga oryzae</name>
    <dbReference type="NCBI Taxonomy" id="1794944"/>
    <lineage>
        <taxon>Bacteria</taxon>
        <taxon>Bacillati</taxon>
        <taxon>Actinomycetota</taxon>
        <taxon>Actinomycetes</taxon>
        <taxon>Micrococcales</taxon>
        <taxon>Dermacoccaceae</taxon>
        <taxon>Flexivirga</taxon>
    </lineage>
</organism>
<dbReference type="Pfam" id="PF11241">
    <property type="entry name" value="DUF3043"/>
    <property type="match status" value="1"/>
</dbReference>
<gene>
    <name evidence="3" type="ORF">FHU39_002323</name>
</gene>
<keyword evidence="4" id="KW-1185">Reference proteome</keyword>
<dbReference type="InterPro" id="IPR021403">
    <property type="entry name" value="DUF3043"/>
</dbReference>
<feature type="transmembrane region" description="Helical" evidence="2">
    <location>
        <begin position="111"/>
        <end position="129"/>
    </location>
</feature>
<accession>A0A839N6E4</accession>
<sequence length="202" mass="22911">MFGRNKTPSDGKATSDAAEQQAEDASSAPAGQTPKKGRPTPTRKEQEAARRKPLVPTDRKAAKRQSRDDARRQRVEQREAFARGDEKALPPRDKGPVKGFIRDYVDSRRNFGEILLPLMLIVLVLTVLPNHMLQMIAFFLVWLVVVVGVVDAFLMVRRIKAQIRERFHTEPPRGTASYAVMRAFQLRSGRRPMPRVKRGDKI</sequence>
<reference evidence="3 4" key="1">
    <citation type="submission" date="2020-08" db="EMBL/GenBank/DDBJ databases">
        <title>Sequencing the genomes of 1000 actinobacteria strains.</title>
        <authorList>
            <person name="Klenk H.-P."/>
        </authorList>
    </citation>
    <scope>NUCLEOTIDE SEQUENCE [LARGE SCALE GENOMIC DNA]</scope>
    <source>
        <strain evidence="3 4">DSM 105369</strain>
    </source>
</reference>
<evidence type="ECO:0000256" key="1">
    <source>
        <dbReference type="SAM" id="MobiDB-lite"/>
    </source>
</evidence>
<dbReference type="AlphaFoldDB" id="A0A839N6E4"/>
<keyword evidence="2" id="KW-0812">Transmembrane</keyword>
<feature type="compositionally biased region" description="Basic and acidic residues" evidence="1">
    <location>
        <begin position="57"/>
        <end position="94"/>
    </location>
</feature>
<dbReference type="RefSeq" id="WP_183320476.1">
    <property type="nucleotide sequence ID" value="NZ_JACHVQ010000001.1"/>
</dbReference>
<proteinExistence type="predicted"/>
<evidence type="ECO:0008006" key="5">
    <source>
        <dbReference type="Google" id="ProtNLM"/>
    </source>
</evidence>
<evidence type="ECO:0000313" key="4">
    <source>
        <dbReference type="Proteomes" id="UP000559182"/>
    </source>
</evidence>
<feature type="compositionally biased region" description="Low complexity" evidence="1">
    <location>
        <begin position="15"/>
        <end position="28"/>
    </location>
</feature>
<dbReference type="EMBL" id="JACHVQ010000001">
    <property type="protein sequence ID" value="MBB2892339.1"/>
    <property type="molecule type" value="Genomic_DNA"/>
</dbReference>
<protein>
    <recommendedName>
        <fullName evidence="5">DUF3043 domain-containing protein</fullName>
    </recommendedName>
</protein>
<feature type="transmembrane region" description="Helical" evidence="2">
    <location>
        <begin position="135"/>
        <end position="156"/>
    </location>
</feature>
<dbReference type="Proteomes" id="UP000559182">
    <property type="component" value="Unassembled WGS sequence"/>
</dbReference>
<keyword evidence="2" id="KW-1133">Transmembrane helix</keyword>
<feature type="region of interest" description="Disordered" evidence="1">
    <location>
        <begin position="1"/>
        <end position="94"/>
    </location>
</feature>
<keyword evidence="2" id="KW-0472">Membrane</keyword>
<evidence type="ECO:0000256" key="2">
    <source>
        <dbReference type="SAM" id="Phobius"/>
    </source>
</evidence>
<evidence type="ECO:0000313" key="3">
    <source>
        <dbReference type="EMBL" id="MBB2892339.1"/>
    </source>
</evidence>
<comment type="caution">
    <text evidence="3">The sequence shown here is derived from an EMBL/GenBank/DDBJ whole genome shotgun (WGS) entry which is preliminary data.</text>
</comment>
<name>A0A839N6E4_9MICO</name>